<dbReference type="InterPro" id="IPR050857">
    <property type="entry name" value="D-2-hydroxyacid_DH"/>
</dbReference>
<dbReference type="EMBL" id="MHMY01000016">
    <property type="protein sequence ID" value="OGZ35178.1"/>
    <property type="molecule type" value="Genomic_DNA"/>
</dbReference>
<gene>
    <name evidence="8" type="ORF">A2815_01320</name>
</gene>
<dbReference type="GO" id="GO:0008652">
    <property type="term" value="P:amino acid biosynthetic process"/>
    <property type="evidence" value="ECO:0007669"/>
    <property type="project" value="UniProtKB-KW"/>
</dbReference>
<dbReference type="PANTHER" id="PTHR42789">
    <property type="entry name" value="D-ISOMER SPECIFIC 2-HYDROXYACID DEHYDROGENASE FAMILY PROTEIN (AFU_ORTHOLOGUE AFUA_6G10090)"/>
    <property type="match status" value="1"/>
</dbReference>
<dbReference type="InterPro" id="IPR036291">
    <property type="entry name" value="NAD(P)-bd_dom_sf"/>
</dbReference>
<name>A0A1G2FC63_9BACT</name>
<feature type="domain" description="D-isomer specific 2-hydroxyacid dehydrogenase catalytic" evidence="6">
    <location>
        <begin position="4"/>
        <end position="319"/>
    </location>
</feature>
<evidence type="ECO:0000313" key="8">
    <source>
        <dbReference type="EMBL" id="OGZ35178.1"/>
    </source>
</evidence>
<dbReference type="CDD" id="cd05301">
    <property type="entry name" value="GDH"/>
    <property type="match status" value="1"/>
</dbReference>
<organism evidence="8 9">
    <name type="scientific">Candidatus Portnoybacteria bacterium RIFCSPHIGHO2_01_FULL_40_12b</name>
    <dbReference type="NCBI Taxonomy" id="1801994"/>
    <lineage>
        <taxon>Bacteria</taxon>
        <taxon>Candidatus Portnoyibacteriota</taxon>
    </lineage>
</organism>
<dbReference type="FunFam" id="3.40.50.720:FF:000203">
    <property type="entry name" value="D-3-phosphoglycerate dehydrogenase (SerA)"/>
    <property type="match status" value="1"/>
</dbReference>
<dbReference type="Pfam" id="PF00389">
    <property type="entry name" value="2-Hacid_dh"/>
    <property type="match status" value="1"/>
</dbReference>
<keyword evidence="3 5" id="KW-0560">Oxidoreductase</keyword>
<dbReference type="SUPFAM" id="SSF52283">
    <property type="entry name" value="Formate/glycerate dehydrogenase catalytic domain-like"/>
    <property type="match status" value="1"/>
</dbReference>
<evidence type="ECO:0000259" key="6">
    <source>
        <dbReference type="Pfam" id="PF00389"/>
    </source>
</evidence>
<reference evidence="8 9" key="1">
    <citation type="journal article" date="2016" name="Nat. Commun.">
        <title>Thousands of microbial genomes shed light on interconnected biogeochemical processes in an aquifer system.</title>
        <authorList>
            <person name="Anantharaman K."/>
            <person name="Brown C.T."/>
            <person name="Hug L.A."/>
            <person name="Sharon I."/>
            <person name="Castelle C.J."/>
            <person name="Probst A.J."/>
            <person name="Thomas B.C."/>
            <person name="Singh A."/>
            <person name="Wilkins M.J."/>
            <person name="Karaoz U."/>
            <person name="Brodie E.L."/>
            <person name="Williams K.H."/>
            <person name="Hubbard S.S."/>
            <person name="Banfield J.F."/>
        </authorList>
    </citation>
    <scope>NUCLEOTIDE SEQUENCE [LARGE SCALE GENOMIC DNA]</scope>
</reference>
<sequence>MPKIFITREIPEIGINLLKEKNWEVNVGPEGIISREELLEGVKGADAILSILTEKIDKEVMSAAGPQLKIIANYAVGYDNIDMAEAKKRGIFVTNTPDVLTEAVAEHTIALLFAVAERIAEADRYTRAKKFKGWGPKLFLGADIKDKTLGIVGLGRIGSEVARRMQNGFDLKIIYYDVYRNEELEKKFNIEYKELDDLLKSADFISLHTALTPETQHLISAERLKIMKSSAYLINTSRGPIIDEKALVEALKNKTISGAALDVFENEPELTPGLTELENVVLTPHIASATKGTRDKMAEMAAQNIITALNGQTPPNLVK</sequence>
<comment type="similarity">
    <text evidence="1 5">Belongs to the D-isomer specific 2-hydroxyacid dehydrogenase family.</text>
</comment>
<evidence type="ECO:0000313" key="9">
    <source>
        <dbReference type="Proteomes" id="UP000176974"/>
    </source>
</evidence>
<keyword evidence="2" id="KW-0028">Amino-acid biosynthesis</keyword>
<evidence type="ECO:0000259" key="7">
    <source>
        <dbReference type="Pfam" id="PF02826"/>
    </source>
</evidence>
<evidence type="ECO:0000256" key="3">
    <source>
        <dbReference type="ARBA" id="ARBA00023002"/>
    </source>
</evidence>
<dbReference type="SUPFAM" id="SSF51735">
    <property type="entry name" value="NAD(P)-binding Rossmann-fold domains"/>
    <property type="match status" value="1"/>
</dbReference>
<dbReference type="Proteomes" id="UP000176974">
    <property type="component" value="Unassembled WGS sequence"/>
</dbReference>
<dbReference type="Gene3D" id="3.40.50.720">
    <property type="entry name" value="NAD(P)-binding Rossmann-like Domain"/>
    <property type="match status" value="2"/>
</dbReference>
<dbReference type="PROSITE" id="PS00065">
    <property type="entry name" value="D_2_HYDROXYACID_DH_1"/>
    <property type="match status" value="1"/>
</dbReference>
<dbReference type="GO" id="GO:0051287">
    <property type="term" value="F:NAD binding"/>
    <property type="evidence" value="ECO:0007669"/>
    <property type="project" value="InterPro"/>
</dbReference>
<dbReference type="InterPro" id="IPR006140">
    <property type="entry name" value="D-isomer_DH_NAD-bd"/>
</dbReference>
<dbReference type="PROSITE" id="PS00671">
    <property type="entry name" value="D_2_HYDROXYACID_DH_3"/>
    <property type="match status" value="1"/>
</dbReference>
<comment type="caution">
    <text evidence="8">The sequence shown here is derived from an EMBL/GenBank/DDBJ whole genome shotgun (WGS) entry which is preliminary data.</text>
</comment>
<feature type="domain" description="D-isomer specific 2-hydroxyacid dehydrogenase NAD-binding" evidence="7">
    <location>
        <begin position="109"/>
        <end position="287"/>
    </location>
</feature>
<evidence type="ECO:0000256" key="1">
    <source>
        <dbReference type="ARBA" id="ARBA00005854"/>
    </source>
</evidence>
<evidence type="ECO:0000256" key="4">
    <source>
        <dbReference type="ARBA" id="ARBA00023027"/>
    </source>
</evidence>
<dbReference type="AlphaFoldDB" id="A0A1G2FC63"/>
<dbReference type="GO" id="GO:0016616">
    <property type="term" value="F:oxidoreductase activity, acting on the CH-OH group of donors, NAD or NADP as acceptor"/>
    <property type="evidence" value="ECO:0007669"/>
    <property type="project" value="InterPro"/>
</dbReference>
<dbReference type="Pfam" id="PF02826">
    <property type="entry name" value="2-Hacid_dh_C"/>
    <property type="match status" value="1"/>
</dbReference>
<dbReference type="PANTHER" id="PTHR42789:SF1">
    <property type="entry name" value="D-ISOMER SPECIFIC 2-HYDROXYACID DEHYDROGENASE FAMILY PROTEIN (AFU_ORTHOLOGUE AFUA_6G10090)"/>
    <property type="match status" value="1"/>
</dbReference>
<evidence type="ECO:0000256" key="2">
    <source>
        <dbReference type="ARBA" id="ARBA00022605"/>
    </source>
</evidence>
<protein>
    <submittedName>
        <fullName evidence="8">D-glycerate dehydrogenase</fullName>
    </submittedName>
</protein>
<dbReference type="InterPro" id="IPR029753">
    <property type="entry name" value="D-isomer_DH_CS"/>
</dbReference>
<accession>A0A1G2FC63</accession>
<dbReference type="InterPro" id="IPR029752">
    <property type="entry name" value="D-isomer_DH_CS1"/>
</dbReference>
<proteinExistence type="inferred from homology"/>
<dbReference type="InterPro" id="IPR006139">
    <property type="entry name" value="D-isomer_2_OHA_DH_cat_dom"/>
</dbReference>
<evidence type="ECO:0000256" key="5">
    <source>
        <dbReference type="RuleBase" id="RU003719"/>
    </source>
</evidence>
<keyword evidence="4" id="KW-0520">NAD</keyword>